<protein>
    <recommendedName>
        <fullName evidence="4">EamA domain-containing protein</fullName>
    </recommendedName>
</protein>
<feature type="transmembrane region" description="Helical" evidence="1">
    <location>
        <begin position="326"/>
        <end position="344"/>
    </location>
</feature>
<reference evidence="2 3" key="1">
    <citation type="submission" date="2019-06" db="EMBL/GenBank/DDBJ databases">
        <title>Genomics analysis of Aphanomyces spp. identifies a new class of oomycete effector associated with host adaptation.</title>
        <authorList>
            <person name="Gaulin E."/>
        </authorList>
    </citation>
    <scope>NUCLEOTIDE SEQUENCE [LARGE SCALE GENOMIC DNA]</scope>
    <source>
        <strain evidence="2 3">E</strain>
    </source>
</reference>
<feature type="transmembrane region" description="Helical" evidence="1">
    <location>
        <begin position="289"/>
        <end position="306"/>
    </location>
</feature>
<feature type="transmembrane region" description="Helical" evidence="1">
    <location>
        <begin position="12"/>
        <end position="30"/>
    </location>
</feature>
<proteinExistence type="predicted"/>
<keyword evidence="1" id="KW-0472">Membrane</keyword>
<feature type="transmembrane region" description="Helical" evidence="1">
    <location>
        <begin position="145"/>
        <end position="163"/>
    </location>
</feature>
<sequence length="414" mass="45875">MTHASEACGSHFIALFTLLTGSMNTIIMKMQFDMVAQGTEQCDVGDGITSLRCAFHKPWFGVLQVKLGMTLCLVYLVIRKKLLHRPYLETPLPLHDPTHTHKLFVAVQEWPSTRTLVATVVPAALDLVQSIFSFVGLLWIPASVYQMSGGSMLIFSAFISVKFMHVHLFLYNYISLALVAFALVLVSIAGSSHESASAPSDAWNTLVGMVFILLSRLGYSVNIAIEEYFMTTLHVSPILQAGMEGVWGLVLFVPLVPLLTWTEPGSSAVAKIWHEDFVDTWAKLQQSPALVGLVVVYVLSIAAYNVRSTVAANWVTKHMSSIVRSMIENGRTLGVWVIGLFLYYVCSRPATSPKMGEPWTSSSWLEVVGFILMVVATLAVSRLGDLMHSTNSTYKRVLRYPCVSFYRDDFAPIH</sequence>
<feature type="transmembrane region" description="Helical" evidence="1">
    <location>
        <begin position="59"/>
        <end position="78"/>
    </location>
</feature>
<accession>A0A6A4ZS30</accession>
<dbReference type="VEuPathDB" id="FungiDB:H257_00490"/>
<evidence type="ECO:0000313" key="2">
    <source>
        <dbReference type="EMBL" id="KAF0715656.1"/>
    </source>
</evidence>
<feature type="transmembrane region" description="Helical" evidence="1">
    <location>
        <begin position="364"/>
        <end position="384"/>
    </location>
</feature>
<gene>
    <name evidence="2" type="ORF">AaE_011287</name>
</gene>
<dbReference type="Proteomes" id="UP000469452">
    <property type="component" value="Unassembled WGS sequence"/>
</dbReference>
<comment type="caution">
    <text evidence="2">The sequence shown here is derived from an EMBL/GenBank/DDBJ whole genome shotgun (WGS) entry which is preliminary data.</text>
</comment>
<feature type="transmembrane region" description="Helical" evidence="1">
    <location>
        <begin position="237"/>
        <end position="259"/>
    </location>
</feature>
<dbReference type="EMBL" id="VJMI01016993">
    <property type="protein sequence ID" value="KAF0715656.1"/>
    <property type="molecule type" value="Genomic_DNA"/>
</dbReference>
<feature type="transmembrane region" description="Helical" evidence="1">
    <location>
        <begin position="202"/>
        <end position="225"/>
    </location>
</feature>
<evidence type="ECO:0008006" key="4">
    <source>
        <dbReference type="Google" id="ProtNLM"/>
    </source>
</evidence>
<name>A0A6A4ZS30_APHAT</name>
<dbReference type="GO" id="GO:0016020">
    <property type="term" value="C:membrane"/>
    <property type="evidence" value="ECO:0007669"/>
    <property type="project" value="TreeGrafter"/>
</dbReference>
<dbReference type="PANTHER" id="PTHR13146:SF6">
    <property type="entry name" value="THH1_TOM1_TOM3 DOMAIN-CONTAINING PROTEIN"/>
    <property type="match status" value="1"/>
</dbReference>
<dbReference type="AlphaFoldDB" id="A0A6A4ZS30"/>
<keyword evidence="1" id="KW-1133">Transmembrane helix</keyword>
<feature type="transmembrane region" description="Helical" evidence="1">
    <location>
        <begin position="170"/>
        <end position="190"/>
    </location>
</feature>
<keyword evidence="1" id="KW-0812">Transmembrane</keyword>
<evidence type="ECO:0000313" key="3">
    <source>
        <dbReference type="Proteomes" id="UP000469452"/>
    </source>
</evidence>
<organism evidence="2 3">
    <name type="scientific">Aphanomyces astaci</name>
    <name type="common">Crayfish plague agent</name>
    <dbReference type="NCBI Taxonomy" id="112090"/>
    <lineage>
        <taxon>Eukaryota</taxon>
        <taxon>Sar</taxon>
        <taxon>Stramenopiles</taxon>
        <taxon>Oomycota</taxon>
        <taxon>Saprolegniomycetes</taxon>
        <taxon>Saprolegniales</taxon>
        <taxon>Verrucalvaceae</taxon>
        <taxon>Aphanomyces</taxon>
    </lineage>
</organism>
<evidence type="ECO:0000256" key="1">
    <source>
        <dbReference type="SAM" id="Phobius"/>
    </source>
</evidence>
<dbReference type="PANTHER" id="PTHR13146">
    <property type="match status" value="1"/>
</dbReference>